<dbReference type="Proteomes" id="UP001065613">
    <property type="component" value="Chromosome"/>
</dbReference>
<reference evidence="1" key="1">
    <citation type="submission" date="2021-04" db="EMBL/GenBank/DDBJ databases">
        <title>Genome sequence of Woronichinia naegeliana from Washington state freshwater lake bloom.</title>
        <authorList>
            <person name="Dreher T.W."/>
        </authorList>
    </citation>
    <scope>NUCLEOTIDE SEQUENCE</scope>
    <source>
        <strain evidence="1">WA131</strain>
    </source>
</reference>
<sequence>MKEYDFTLKFDLKDPELDPAIYVESLYESGCDDALIGIGQKGYIVLSFIREALSSSQAITQAIADVKNVIPFATLVETTLDRAETNPDVISVKAAAPDSYLESIMELANVREKAKGTAKV</sequence>
<protein>
    <submittedName>
        <fullName evidence="1">Uncharacterized protein</fullName>
    </submittedName>
</protein>
<dbReference type="EMBL" id="CP073041">
    <property type="protein sequence ID" value="UXE58701.1"/>
    <property type="molecule type" value="Genomic_DNA"/>
</dbReference>
<gene>
    <name evidence="1" type="ORF">KA717_22000</name>
</gene>
<dbReference type="AlphaFoldDB" id="A0A977KTM4"/>
<proteinExistence type="predicted"/>
<accession>A0A977KTM4</accession>
<evidence type="ECO:0000313" key="1">
    <source>
        <dbReference type="EMBL" id="UXE58701.1"/>
    </source>
</evidence>
<dbReference type="KEGG" id="wna:KA717_22000"/>
<organism evidence="1">
    <name type="scientific">Woronichinia naegeliana WA131</name>
    <dbReference type="NCBI Taxonomy" id="2824559"/>
    <lineage>
        <taxon>Bacteria</taxon>
        <taxon>Bacillati</taxon>
        <taxon>Cyanobacteriota</taxon>
        <taxon>Cyanophyceae</taxon>
        <taxon>Synechococcales</taxon>
        <taxon>Coelosphaeriaceae</taxon>
        <taxon>Woronichinia</taxon>
    </lineage>
</organism>
<name>A0A977KTM4_9CYAN</name>